<dbReference type="PATRIC" id="fig|999408.3.peg.2099"/>
<protein>
    <recommendedName>
        <fullName evidence="1">Baseplate J-like central domain-containing protein</fullName>
    </recommendedName>
</protein>
<dbReference type="AlphaFoldDB" id="A0A0E2HC00"/>
<feature type="domain" description="Baseplate J-like central" evidence="1">
    <location>
        <begin position="65"/>
        <end position="136"/>
    </location>
</feature>
<sequence>MELEWSASDILARLKAGLKNEDTRIEGSFSMDNMQAVSEELARYNSMLIKPLWDEIDLRIDEVITSGNENHYAFWARQVENAEGKRVIGSARVHGVRDGSGIVHVALLTPEAGAPTPDVVELVRAYIETQRPVGAQPVIRAAEAVEVAINGIIELQEGADMESVRAQAGKEVKSYLAEVALEGKKETVLNYYRIGMLIGGTPGVKEIVEYTVNEGEESMTADYDQFFTLKGLTLNASG</sequence>
<dbReference type="Proteomes" id="UP000013085">
    <property type="component" value="Unassembled WGS sequence"/>
</dbReference>
<proteinExistence type="predicted"/>
<dbReference type="Pfam" id="PF26078">
    <property type="entry name" value="Baseplate_J_M"/>
    <property type="match status" value="1"/>
</dbReference>
<gene>
    <name evidence="2" type="ORF">HMPREF1090_01955</name>
</gene>
<evidence type="ECO:0000259" key="1">
    <source>
        <dbReference type="Pfam" id="PF26078"/>
    </source>
</evidence>
<evidence type="ECO:0000313" key="3">
    <source>
        <dbReference type="Proteomes" id="UP000013085"/>
    </source>
</evidence>
<dbReference type="EMBL" id="AGYR01000018">
    <property type="protein sequence ID" value="ENZ17185.1"/>
    <property type="molecule type" value="Genomic_DNA"/>
</dbReference>
<dbReference type="InterPro" id="IPR058531">
    <property type="entry name" value="Baseplate_J_M"/>
</dbReference>
<organism evidence="2 3">
    <name type="scientific">[Clostridium] clostridioforme 90A8</name>
    <dbReference type="NCBI Taxonomy" id="999408"/>
    <lineage>
        <taxon>Bacteria</taxon>
        <taxon>Bacillati</taxon>
        <taxon>Bacillota</taxon>
        <taxon>Clostridia</taxon>
        <taxon>Lachnospirales</taxon>
        <taxon>Lachnospiraceae</taxon>
        <taxon>Enterocloster</taxon>
    </lineage>
</organism>
<name>A0A0E2HC00_9FIRM</name>
<dbReference type="HOGENOM" id="CLU_1178608_0_0_9"/>
<accession>A0A0E2HC00</accession>
<dbReference type="RefSeq" id="WP_002595598.1">
    <property type="nucleotide sequence ID" value="NZ_KB851019.1"/>
</dbReference>
<evidence type="ECO:0000313" key="2">
    <source>
        <dbReference type="EMBL" id="ENZ17185.1"/>
    </source>
</evidence>
<comment type="caution">
    <text evidence="2">The sequence shown here is derived from an EMBL/GenBank/DDBJ whole genome shotgun (WGS) entry which is preliminary data.</text>
</comment>
<reference evidence="2 3" key="1">
    <citation type="submission" date="2013-01" db="EMBL/GenBank/DDBJ databases">
        <title>The Genome Sequence of Clostridium clostridioforme 90A8.</title>
        <authorList>
            <consortium name="The Broad Institute Genome Sequencing Platform"/>
            <person name="Earl A."/>
            <person name="Ward D."/>
            <person name="Feldgarden M."/>
            <person name="Gevers D."/>
            <person name="Courvalin P."/>
            <person name="Lambert T."/>
            <person name="Walker B."/>
            <person name="Young S.K."/>
            <person name="Zeng Q."/>
            <person name="Gargeya S."/>
            <person name="Fitzgerald M."/>
            <person name="Haas B."/>
            <person name="Abouelleil A."/>
            <person name="Alvarado L."/>
            <person name="Arachchi H.M."/>
            <person name="Berlin A.M."/>
            <person name="Chapman S.B."/>
            <person name="Dewar J."/>
            <person name="Goldberg J."/>
            <person name="Griggs A."/>
            <person name="Gujja S."/>
            <person name="Hansen M."/>
            <person name="Howarth C."/>
            <person name="Imamovic A."/>
            <person name="Larimer J."/>
            <person name="McCowan C."/>
            <person name="Murphy C."/>
            <person name="Neiman D."/>
            <person name="Pearson M."/>
            <person name="Priest M."/>
            <person name="Roberts A."/>
            <person name="Saif S."/>
            <person name="Shea T."/>
            <person name="Sisk P."/>
            <person name="Sykes S."/>
            <person name="Wortman J."/>
            <person name="Nusbaum C."/>
            <person name="Birren B."/>
        </authorList>
    </citation>
    <scope>NUCLEOTIDE SEQUENCE [LARGE SCALE GENOMIC DNA]</scope>
    <source>
        <strain evidence="2 3">90A8</strain>
    </source>
</reference>